<keyword evidence="7 13" id="KW-0378">Hydrolase</keyword>
<name>A0A285L0B5_9NOCA</name>
<comment type="catalytic activity">
    <reaction evidence="10">
        <text>GTP + 4 H2O = 2,5-diamino-6-hydroxy-4-(5-phosphoribosylamino)-pyrimidine + formate + 2 phosphate + 3 H(+)</text>
        <dbReference type="Rhea" id="RHEA:23704"/>
        <dbReference type="ChEBI" id="CHEBI:15377"/>
        <dbReference type="ChEBI" id="CHEBI:15378"/>
        <dbReference type="ChEBI" id="CHEBI:15740"/>
        <dbReference type="ChEBI" id="CHEBI:37565"/>
        <dbReference type="ChEBI" id="CHEBI:43474"/>
        <dbReference type="ChEBI" id="CHEBI:58614"/>
        <dbReference type="EC" id="3.5.4.25"/>
    </reaction>
</comment>
<dbReference type="SUPFAM" id="SSF142695">
    <property type="entry name" value="RibA-like"/>
    <property type="match status" value="1"/>
</dbReference>
<evidence type="ECO:0000259" key="12">
    <source>
        <dbReference type="Pfam" id="PF00925"/>
    </source>
</evidence>
<keyword evidence="8" id="KW-0862">Zinc</keyword>
<feature type="domain" description="GTP cyclohydrolase II" evidence="12">
    <location>
        <begin position="39"/>
        <end position="170"/>
    </location>
</feature>
<evidence type="ECO:0000256" key="9">
    <source>
        <dbReference type="ARBA" id="ARBA00023134"/>
    </source>
</evidence>
<sequence>MTTVASDLAEAGHRFTRKGRDTRVRVIELPDLGDGGGHILVFGDITDGCLVRVHSRCLYGEALRSDDCDCGPELDKSLDMIQDAGSGVLVYLEQEGRGAGLLAKARGYLESERSGEDTFTSYEKLGYPPDARSYEQAARALFDVLNLRSVQLLTNNPAKMHALREAGLAVQVVPLVTEALSQRAIDYLDAKRRRRRHWIPNGESPWSAEQTILPRSEAAEPPRENAPPVLV</sequence>
<evidence type="ECO:0000313" key="14">
    <source>
        <dbReference type="Proteomes" id="UP000219565"/>
    </source>
</evidence>
<dbReference type="Gene3D" id="3.40.50.10990">
    <property type="entry name" value="GTP cyclohydrolase II"/>
    <property type="match status" value="1"/>
</dbReference>
<evidence type="ECO:0000256" key="5">
    <source>
        <dbReference type="ARBA" id="ARBA00022723"/>
    </source>
</evidence>
<proteinExistence type="predicted"/>
<evidence type="ECO:0000256" key="6">
    <source>
        <dbReference type="ARBA" id="ARBA00022741"/>
    </source>
</evidence>
<dbReference type="EC" id="3.5.4.25" evidence="3"/>
<feature type="region of interest" description="Disordered" evidence="11">
    <location>
        <begin position="209"/>
        <end position="231"/>
    </location>
</feature>
<dbReference type="AlphaFoldDB" id="A0A285L0B5"/>
<keyword evidence="14" id="KW-1185">Reference proteome</keyword>
<evidence type="ECO:0000256" key="4">
    <source>
        <dbReference type="ARBA" id="ARBA00022619"/>
    </source>
</evidence>
<dbReference type="PANTHER" id="PTHR21327:SF18">
    <property type="entry name" value="3,4-DIHYDROXY-2-BUTANONE 4-PHOSPHATE SYNTHASE"/>
    <property type="match status" value="1"/>
</dbReference>
<evidence type="ECO:0000256" key="8">
    <source>
        <dbReference type="ARBA" id="ARBA00022833"/>
    </source>
</evidence>
<dbReference type="GO" id="GO:0005525">
    <property type="term" value="F:GTP binding"/>
    <property type="evidence" value="ECO:0007669"/>
    <property type="project" value="UniProtKB-KW"/>
</dbReference>
<protein>
    <recommendedName>
        <fullName evidence="3">GTP cyclohydrolase II</fullName>
        <ecNumber evidence="3">3.5.4.25</ecNumber>
    </recommendedName>
</protein>
<dbReference type="STRING" id="1379680.GCA_001612615_02304"/>
<evidence type="ECO:0000256" key="1">
    <source>
        <dbReference type="ARBA" id="ARBA00001947"/>
    </source>
</evidence>
<gene>
    <name evidence="13" type="ORF">SAMN04244553_1252</name>
</gene>
<evidence type="ECO:0000256" key="11">
    <source>
        <dbReference type="SAM" id="MobiDB-lite"/>
    </source>
</evidence>
<dbReference type="GO" id="GO:0003935">
    <property type="term" value="F:GTP cyclohydrolase II activity"/>
    <property type="evidence" value="ECO:0007669"/>
    <property type="project" value="UniProtKB-EC"/>
</dbReference>
<evidence type="ECO:0000313" key="13">
    <source>
        <dbReference type="EMBL" id="SNY78360.1"/>
    </source>
</evidence>
<dbReference type="GO" id="GO:0005829">
    <property type="term" value="C:cytosol"/>
    <property type="evidence" value="ECO:0007669"/>
    <property type="project" value="TreeGrafter"/>
</dbReference>
<dbReference type="CDD" id="cd00641">
    <property type="entry name" value="GTP_cyclohydro2"/>
    <property type="match status" value="1"/>
</dbReference>
<evidence type="ECO:0000256" key="3">
    <source>
        <dbReference type="ARBA" id="ARBA00012762"/>
    </source>
</evidence>
<accession>A0A285L0B5</accession>
<dbReference type="GO" id="GO:0046872">
    <property type="term" value="F:metal ion binding"/>
    <property type="evidence" value="ECO:0007669"/>
    <property type="project" value="UniProtKB-KW"/>
</dbReference>
<comment type="cofactor">
    <cofactor evidence="1">
        <name>Zn(2+)</name>
        <dbReference type="ChEBI" id="CHEBI:29105"/>
    </cofactor>
</comment>
<dbReference type="InterPro" id="IPR000926">
    <property type="entry name" value="RibA"/>
</dbReference>
<dbReference type="NCBIfam" id="NF001591">
    <property type="entry name" value="PRK00393.1"/>
    <property type="match status" value="1"/>
</dbReference>
<dbReference type="InterPro" id="IPR032677">
    <property type="entry name" value="GTP_cyclohydro_II"/>
</dbReference>
<dbReference type="Proteomes" id="UP000219565">
    <property type="component" value="Unassembled WGS sequence"/>
</dbReference>
<evidence type="ECO:0000256" key="10">
    <source>
        <dbReference type="ARBA" id="ARBA00049295"/>
    </source>
</evidence>
<dbReference type="UniPathway" id="UPA00275"/>
<keyword evidence="4" id="KW-0686">Riboflavin biosynthesis</keyword>
<dbReference type="InterPro" id="IPR036144">
    <property type="entry name" value="RibA-like_sf"/>
</dbReference>
<evidence type="ECO:0000256" key="2">
    <source>
        <dbReference type="ARBA" id="ARBA00004853"/>
    </source>
</evidence>
<dbReference type="GO" id="GO:0009231">
    <property type="term" value="P:riboflavin biosynthetic process"/>
    <property type="evidence" value="ECO:0007669"/>
    <property type="project" value="UniProtKB-UniPathway"/>
</dbReference>
<dbReference type="EMBL" id="OBEG01000001">
    <property type="protein sequence ID" value="SNY78360.1"/>
    <property type="molecule type" value="Genomic_DNA"/>
</dbReference>
<organism evidence="13 14">
    <name type="scientific">Nocardia amikacinitolerans</name>
    <dbReference type="NCBI Taxonomy" id="756689"/>
    <lineage>
        <taxon>Bacteria</taxon>
        <taxon>Bacillati</taxon>
        <taxon>Actinomycetota</taxon>
        <taxon>Actinomycetes</taxon>
        <taxon>Mycobacteriales</taxon>
        <taxon>Nocardiaceae</taxon>
        <taxon>Nocardia</taxon>
    </lineage>
</organism>
<dbReference type="OrthoDB" id="9793111at2"/>
<dbReference type="PANTHER" id="PTHR21327">
    <property type="entry name" value="GTP CYCLOHYDROLASE II-RELATED"/>
    <property type="match status" value="1"/>
</dbReference>
<keyword evidence="5" id="KW-0479">Metal-binding</keyword>
<comment type="pathway">
    <text evidence="2">Cofactor biosynthesis; riboflavin biosynthesis; 5-amino-6-(D-ribitylamino)uracil from GTP: step 1/4.</text>
</comment>
<keyword evidence="9" id="KW-0342">GTP-binding</keyword>
<keyword evidence="6" id="KW-0547">Nucleotide-binding</keyword>
<reference evidence="13 14" key="1">
    <citation type="submission" date="2017-09" db="EMBL/GenBank/DDBJ databases">
        <authorList>
            <person name="Ehlers B."/>
            <person name="Leendertz F.H."/>
        </authorList>
    </citation>
    <scope>NUCLEOTIDE SEQUENCE [LARGE SCALE GENOMIC DNA]</scope>
    <source>
        <strain evidence="13 14">DSM 45537</strain>
    </source>
</reference>
<evidence type="ECO:0000256" key="7">
    <source>
        <dbReference type="ARBA" id="ARBA00022801"/>
    </source>
</evidence>
<dbReference type="GO" id="GO:0008686">
    <property type="term" value="F:3,4-dihydroxy-2-butanone-4-phosphate synthase activity"/>
    <property type="evidence" value="ECO:0007669"/>
    <property type="project" value="TreeGrafter"/>
</dbReference>
<dbReference type="Pfam" id="PF00925">
    <property type="entry name" value="GTP_cyclohydro2"/>
    <property type="match status" value="1"/>
</dbReference>